<evidence type="ECO:0000256" key="4">
    <source>
        <dbReference type="ARBA" id="ARBA00023157"/>
    </source>
</evidence>
<keyword evidence="2" id="KW-0813">Transport</keyword>
<protein>
    <submittedName>
        <fullName evidence="7">Thioredoxin family protein</fullName>
    </submittedName>
</protein>
<keyword evidence="4" id="KW-1015">Disulfide bond</keyword>
<evidence type="ECO:0000256" key="5">
    <source>
        <dbReference type="ARBA" id="ARBA00023284"/>
    </source>
</evidence>
<keyword evidence="8" id="KW-1185">Reference proteome</keyword>
<dbReference type="PRINTS" id="PR00421">
    <property type="entry name" value="THIOREDOXIN"/>
</dbReference>
<accession>A0ABT3IPX0</accession>
<evidence type="ECO:0000256" key="3">
    <source>
        <dbReference type="ARBA" id="ARBA00022982"/>
    </source>
</evidence>
<keyword evidence="3" id="KW-0249">Electron transport</keyword>
<evidence type="ECO:0000256" key="1">
    <source>
        <dbReference type="ARBA" id="ARBA00008987"/>
    </source>
</evidence>
<sequence>MTNEKNTAQGTESLTLLQFYADWCQPCRMMMPIVESIRQKQYQWLDIQQIDIDREEDMADKYHVRSIPTFVALKNNQEVWRKSALLSEQALVTALSTLR</sequence>
<organism evidence="7 8">
    <name type="scientific">Chitinophaga nivalis</name>
    <dbReference type="NCBI Taxonomy" id="2991709"/>
    <lineage>
        <taxon>Bacteria</taxon>
        <taxon>Pseudomonadati</taxon>
        <taxon>Bacteroidota</taxon>
        <taxon>Chitinophagia</taxon>
        <taxon>Chitinophagales</taxon>
        <taxon>Chitinophagaceae</taxon>
        <taxon>Chitinophaga</taxon>
    </lineage>
</organism>
<dbReference type="CDD" id="cd02947">
    <property type="entry name" value="TRX_family"/>
    <property type="match status" value="1"/>
</dbReference>
<comment type="caution">
    <text evidence="7">The sequence shown here is derived from an EMBL/GenBank/DDBJ whole genome shotgun (WGS) entry which is preliminary data.</text>
</comment>
<dbReference type="PANTHER" id="PTHR45663">
    <property type="entry name" value="GEO12009P1"/>
    <property type="match status" value="1"/>
</dbReference>
<dbReference type="InterPro" id="IPR036249">
    <property type="entry name" value="Thioredoxin-like_sf"/>
</dbReference>
<dbReference type="PANTHER" id="PTHR45663:SF11">
    <property type="entry name" value="GEO12009P1"/>
    <property type="match status" value="1"/>
</dbReference>
<dbReference type="RefSeq" id="WP_264732763.1">
    <property type="nucleotide sequence ID" value="NZ_JAPDNR010000001.1"/>
</dbReference>
<evidence type="ECO:0000259" key="6">
    <source>
        <dbReference type="PROSITE" id="PS51352"/>
    </source>
</evidence>
<reference evidence="7 8" key="1">
    <citation type="submission" date="2022-10" db="EMBL/GenBank/DDBJ databases">
        <title>Chitinophaga nivalis PC15 sp. nov., isolated from Pyeongchang county, South Korea.</title>
        <authorList>
            <person name="Trinh H.N."/>
        </authorList>
    </citation>
    <scope>NUCLEOTIDE SEQUENCE [LARGE SCALE GENOMIC DNA]</scope>
    <source>
        <strain evidence="7 8">PC14</strain>
    </source>
</reference>
<dbReference type="Gene3D" id="3.40.30.10">
    <property type="entry name" value="Glutaredoxin"/>
    <property type="match status" value="1"/>
</dbReference>
<dbReference type="PROSITE" id="PS51352">
    <property type="entry name" value="THIOREDOXIN_2"/>
    <property type="match status" value="1"/>
</dbReference>
<dbReference type="EMBL" id="JAPDNS010000002">
    <property type="protein sequence ID" value="MCW3485946.1"/>
    <property type="molecule type" value="Genomic_DNA"/>
</dbReference>
<dbReference type="PIRSF" id="PIRSF000077">
    <property type="entry name" value="Thioredoxin"/>
    <property type="match status" value="1"/>
</dbReference>
<evidence type="ECO:0000313" key="7">
    <source>
        <dbReference type="EMBL" id="MCW3485946.1"/>
    </source>
</evidence>
<dbReference type="InterPro" id="IPR005746">
    <property type="entry name" value="Thioredoxin"/>
</dbReference>
<dbReference type="Proteomes" id="UP001207742">
    <property type="component" value="Unassembled WGS sequence"/>
</dbReference>
<proteinExistence type="inferred from homology"/>
<name>A0ABT3IPX0_9BACT</name>
<dbReference type="Pfam" id="PF00085">
    <property type="entry name" value="Thioredoxin"/>
    <property type="match status" value="1"/>
</dbReference>
<gene>
    <name evidence="7" type="ORF">OL497_18730</name>
</gene>
<dbReference type="InterPro" id="IPR013766">
    <property type="entry name" value="Thioredoxin_domain"/>
</dbReference>
<dbReference type="SUPFAM" id="SSF52833">
    <property type="entry name" value="Thioredoxin-like"/>
    <property type="match status" value="1"/>
</dbReference>
<evidence type="ECO:0000256" key="2">
    <source>
        <dbReference type="ARBA" id="ARBA00022448"/>
    </source>
</evidence>
<comment type="similarity">
    <text evidence="1">Belongs to the thioredoxin family.</text>
</comment>
<keyword evidence="5" id="KW-0676">Redox-active center</keyword>
<feature type="domain" description="Thioredoxin" evidence="6">
    <location>
        <begin position="1"/>
        <end position="99"/>
    </location>
</feature>
<evidence type="ECO:0000313" key="8">
    <source>
        <dbReference type="Proteomes" id="UP001207742"/>
    </source>
</evidence>